<dbReference type="Proteomes" id="UP001359559">
    <property type="component" value="Unassembled WGS sequence"/>
</dbReference>
<keyword evidence="1" id="KW-0677">Repeat</keyword>
<dbReference type="InterPro" id="IPR046960">
    <property type="entry name" value="PPR_At4g14850-like_plant"/>
</dbReference>
<evidence type="ECO:0000256" key="1">
    <source>
        <dbReference type="ARBA" id="ARBA00022737"/>
    </source>
</evidence>
<comment type="caution">
    <text evidence="2">The sequence shown here is derived from an EMBL/GenBank/DDBJ whole genome shotgun (WGS) entry which is preliminary data.</text>
</comment>
<organism evidence="2 3">
    <name type="scientific">Clitoria ternatea</name>
    <name type="common">Butterfly pea</name>
    <dbReference type="NCBI Taxonomy" id="43366"/>
    <lineage>
        <taxon>Eukaryota</taxon>
        <taxon>Viridiplantae</taxon>
        <taxon>Streptophyta</taxon>
        <taxon>Embryophyta</taxon>
        <taxon>Tracheophyta</taxon>
        <taxon>Spermatophyta</taxon>
        <taxon>Magnoliopsida</taxon>
        <taxon>eudicotyledons</taxon>
        <taxon>Gunneridae</taxon>
        <taxon>Pentapetalae</taxon>
        <taxon>rosids</taxon>
        <taxon>fabids</taxon>
        <taxon>Fabales</taxon>
        <taxon>Fabaceae</taxon>
        <taxon>Papilionoideae</taxon>
        <taxon>50 kb inversion clade</taxon>
        <taxon>NPAAA clade</taxon>
        <taxon>indigoferoid/millettioid clade</taxon>
        <taxon>Phaseoleae</taxon>
        <taxon>Clitoria</taxon>
    </lineage>
</organism>
<sequence>MLRFPITPHPNHFIFPHVLKSCYESHSTGLVHAQITKSGFEQYPIVQTAIVDSYSRVLGGLRCTRKVFDERSEKNVVSFTTMVSGYARVGDVDNALSFQKHD</sequence>
<gene>
    <name evidence="2" type="ORF">RJT34_16690</name>
</gene>
<dbReference type="Gene3D" id="1.25.40.10">
    <property type="entry name" value="Tetratricopeptide repeat domain"/>
    <property type="match status" value="1"/>
</dbReference>
<protein>
    <recommendedName>
        <fullName evidence="4">Pentatricopeptide repeat-containing protein</fullName>
    </recommendedName>
</protein>
<dbReference type="PANTHER" id="PTHR47926">
    <property type="entry name" value="PENTATRICOPEPTIDE REPEAT-CONTAINING PROTEIN"/>
    <property type="match status" value="1"/>
</dbReference>
<dbReference type="EMBL" id="JAYKXN010000004">
    <property type="protein sequence ID" value="KAK7293815.1"/>
    <property type="molecule type" value="Genomic_DNA"/>
</dbReference>
<evidence type="ECO:0000313" key="2">
    <source>
        <dbReference type="EMBL" id="KAK7293815.1"/>
    </source>
</evidence>
<dbReference type="InterPro" id="IPR002885">
    <property type="entry name" value="PPR_rpt"/>
</dbReference>
<proteinExistence type="predicted"/>
<reference evidence="2 3" key="1">
    <citation type="submission" date="2024-01" db="EMBL/GenBank/DDBJ databases">
        <title>The genomes of 5 underutilized Papilionoideae crops provide insights into root nodulation and disease resistance.</title>
        <authorList>
            <person name="Yuan L."/>
        </authorList>
    </citation>
    <scope>NUCLEOTIDE SEQUENCE [LARGE SCALE GENOMIC DNA]</scope>
    <source>
        <strain evidence="2">LY-2023</strain>
        <tissue evidence="2">Leaf</tissue>
    </source>
</reference>
<evidence type="ECO:0000313" key="3">
    <source>
        <dbReference type="Proteomes" id="UP001359559"/>
    </source>
</evidence>
<dbReference type="GO" id="GO:0009451">
    <property type="term" value="P:RNA modification"/>
    <property type="evidence" value="ECO:0007669"/>
    <property type="project" value="InterPro"/>
</dbReference>
<accession>A0AAN9J7M1</accession>
<keyword evidence="3" id="KW-1185">Reference proteome</keyword>
<dbReference type="AlphaFoldDB" id="A0AAN9J7M1"/>
<evidence type="ECO:0008006" key="4">
    <source>
        <dbReference type="Google" id="ProtNLM"/>
    </source>
</evidence>
<dbReference type="GO" id="GO:0003723">
    <property type="term" value="F:RNA binding"/>
    <property type="evidence" value="ECO:0007669"/>
    <property type="project" value="InterPro"/>
</dbReference>
<dbReference type="InterPro" id="IPR011990">
    <property type="entry name" value="TPR-like_helical_dom_sf"/>
</dbReference>
<dbReference type="Pfam" id="PF12854">
    <property type="entry name" value="PPR_1"/>
    <property type="match status" value="1"/>
</dbReference>
<name>A0AAN9J7M1_CLITE</name>